<evidence type="ECO:0000313" key="2">
    <source>
        <dbReference type="Proteomes" id="UP000284006"/>
    </source>
</evidence>
<evidence type="ECO:0000313" key="1">
    <source>
        <dbReference type="EMBL" id="RJG10708.1"/>
    </source>
</evidence>
<keyword evidence="2" id="KW-1185">Reference proteome</keyword>
<dbReference type="Pfam" id="PF16290">
    <property type="entry name" value="DUF4936"/>
    <property type="match status" value="1"/>
</dbReference>
<sequence>MFDLYVYYKVRDENADALEMYLRIMQAEVGAATGVYGEIRHRPESKDGLRTWMEIYPGAGEGFEAALKAAVQEAGILPLIEDARHAEVFVEPEPCA</sequence>
<dbReference type="EMBL" id="QYUP01000158">
    <property type="protein sequence ID" value="RJG10708.1"/>
    <property type="molecule type" value="Genomic_DNA"/>
</dbReference>
<dbReference type="RefSeq" id="WP_119812768.1">
    <property type="nucleotide sequence ID" value="NZ_QYUP01000158.1"/>
</dbReference>
<gene>
    <name evidence="1" type="ORF">D3872_21820</name>
</gene>
<proteinExistence type="predicted"/>
<dbReference type="AlphaFoldDB" id="A0A418XED9"/>
<dbReference type="InterPro" id="IPR032556">
    <property type="entry name" value="DUF4936"/>
</dbReference>
<organism evidence="1 2">
    <name type="scientific">Massilia cavernae</name>
    <dbReference type="NCBI Taxonomy" id="2320864"/>
    <lineage>
        <taxon>Bacteria</taxon>
        <taxon>Pseudomonadati</taxon>
        <taxon>Pseudomonadota</taxon>
        <taxon>Betaproteobacteria</taxon>
        <taxon>Burkholderiales</taxon>
        <taxon>Oxalobacteraceae</taxon>
        <taxon>Telluria group</taxon>
        <taxon>Massilia</taxon>
    </lineage>
</organism>
<comment type="caution">
    <text evidence="1">The sequence shown here is derived from an EMBL/GenBank/DDBJ whole genome shotgun (WGS) entry which is preliminary data.</text>
</comment>
<accession>A0A418XED9</accession>
<protein>
    <submittedName>
        <fullName evidence="1">DUF4936 family protein</fullName>
    </submittedName>
</protein>
<name>A0A418XED9_9BURK</name>
<dbReference type="Proteomes" id="UP000284006">
    <property type="component" value="Unassembled WGS sequence"/>
</dbReference>
<reference evidence="1 2" key="1">
    <citation type="submission" date="2018-09" db="EMBL/GenBank/DDBJ databases">
        <authorList>
            <person name="Zhu H."/>
        </authorList>
    </citation>
    <scope>NUCLEOTIDE SEQUENCE [LARGE SCALE GENOMIC DNA]</scope>
    <source>
        <strain evidence="1 2">K1S02-61</strain>
    </source>
</reference>
<dbReference type="OrthoDB" id="8527613at2"/>